<feature type="compositionally biased region" description="Polar residues" evidence="1">
    <location>
        <begin position="93"/>
        <end position="108"/>
    </location>
</feature>
<evidence type="ECO:0000256" key="1">
    <source>
        <dbReference type="SAM" id="MobiDB-lite"/>
    </source>
</evidence>
<evidence type="ECO:0000313" key="2">
    <source>
        <dbReference type="EMBL" id="KAF2767833.1"/>
    </source>
</evidence>
<feature type="region of interest" description="Disordered" evidence="1">
    <location>
        <begin position="461"/>
        <end position="503"/>
    </location>
</feature>
<protein>
    <submittedName>
        <fullName evidence="2">Uncharacterized protein</fullName>
    </submittedName>
</protein>
<keyword evidence="3" id="KW-1185">Reference proteome</keyword>
<feature type="compositionally biased region" description="Basic and acidic residues" evidence="1">
    <location>
        <begin position="477"/>
        <end position="488"/>
    </location>
</feature>
<feature type="region of interest" description="Disordered" evidence="1">
    <location>
        <begin position="1"/>
        <end position="111"/>
    </location>
</feature>
<feature type="compositionally biased region" description="Polar residues" evidence="1">
    <location>
        <begin position="140"/>
        <end position="156"/>
    </location>
</feature>
<organism evidence="2 3">
    <name type="scientific">Teratosphaeria nubilosa</name>
    <dbReference type="NCBI Taxonomy" id="161662"/>
    <lineage>
        <taxon>Eukaryota</taxon>
        <taxon>Fungi</taxon>
        <taxon>Dikarya</taxon>
        <taxon>Ascomycota</taxon>
        <taxon>Pezizomycotina</taxon>
        <taxon>Dothideomycetes</taxon>
        <taxon>Dothideomycetidae</taxon>
        <taxon>Mycosphaerellales</taxon>
        <taxon>Teratosphaeriaceae</taxon>
        <taxon>Teratosphaeria</taxon>
    </lineage>
</organism>
<dbReference type="EMBL" id="ML995851">
    <property type="protein sequence ID" value="KAF2767833.1"/>
    <property type="molecule type" value="Genomic_DNA"/>
</dbReference>
<feature type="compositionally biased region" description="Low complexity" evidence="1">
    <location>
        <begin position="461"/>
        <end position="476"/>
    </location>
</feature>
<gene>
    <name evidence="2" type="ORF">EJ03DRAFT_365203</name>
</gene>
<name>A0A6G1L4I2_9PEZI</name>
<sequence>MSPSTNKLDQAPFSADEVTTAHPPAQKATIRRSHDETDSPQGSNTEPDNTDMARRSPESELQPTNDKPQVESDVPIEEISEAIDSANKLGNGKTRSARSPGSEATTIPTAAGIVDEEAGPDESAMELLEEKWESDPEFFASNSSSNQHAALRSSSPPEFVPGLSDTTASTLFDIHRGRPSNVIDVSRGTASATFFLLDDISSRLNEAAVGAIIRKRTLLGVVESAAQDFIAEHPDRFVAEDDADVNCTNVPKARQSADAAHAILKENLYDAVTAGDAKLALILDGIDRVRDYMRVWASKPTSHSSTSTVDTTPSKSSSAAQRISRKRNATEMSLSSDPSPLTTSDDADQLKTKKPRKAAAASPGPKPWSLAEDLQIIRMKSDKKVWDEKGDSDSVTAQRKKVFDSWRQSMGLQYERTWDAMEQHLNKIVKKDKVTASQLESQLGLRVGEEITKAVVDMYPASTSSKSSSRATATTSEDSKKADQEDRNQAAATSDEVVDVSGGEKVLERAEAEIEADAAWNEKFGKLIDERHAAETKAQGTRRVIATEDMETNA</sequence>
<feature type="region of interest" description="Disordered" evidence="1">
    <location>
        <begin position="300"/>
        <end position="373"/>
    </location>
</feature>
<evidence type="ECO:0000313" key="3">
    <source>
        <dbReference type="Proteomes" id="UP000799436"/>
    </source>
</evidence>
<reference evidence="2" key="1">
    <citation type="journal article" date="2020" name="Stud. Mycol.">
        <title>101 Dothideomycetes genomes: a test case for predicting lifestyles and emergence of pathogens.</title>
        <authorList>
            <person name="Haridas S."/>
            <person name="Albert R."/>
            <person name="Binder M."/>
            <person name="Bloem J."/>
            <person name="Labutti K."/>
            <person name="Salamov A."/>
            <person name="Andreopoulos B."/>
            <person name="Baker S."/>
            <person name="Barry K."/>
            <person name="Bills G."/>
            <person name="Bluhm B."/>
            <person name="Cannon C."/>
            <person name="Castanera R."/>
            <person name="Culley D."/>
            <person name="Daum C."/>
            <person name="Ezra D."/>
            <person name="Gonzalez J."/>
            <person name="Henrissat B."/>
            <person name="Kuo A."/>
            <person name="Liang C."/>
            <person name="Lipzen A."/>
            <person name="Lutzoni F."/>
            <person name="Magnuson J."/>
            <person name="Mondo S."/>
            <person name="Nolan M."/>
            <person name="Ohm R."/>
            <person name="Pangilinan J."/>
            <person name="Park H.-J."/>
            <person name="Ramirez L."/>
            <person name="Alfaro M."/>
            <person name="Sun H."/>
            <person name="Tritt A."/>
            <person name="Yoshinaga Y."/>
            <person name="Zwiers L.-H."/>
            <person name="Turgeon B."/>
            <person name="Goodwin S."/>
            <person name="Spatafora J."/>
            <person name="Crous P."/>
            <person name="Grigoriev I."/>
        </authorList>
    </citation>
    <scope>NUCLEOTIDE SEQUENCE</scope>
    <source>
        <strain evidence="2">CBS 116005</strain>
    </source>
</reference>
<feature type="region of interest" description="Disordered" evidence="1">
    <location>
        <begin position="137"/>
        <end position="160"/>
    </location>
</feature>
<dbReference type="Proteomes" id="UP000799436">
    <property type="component" value="Unassembled WGS sequence"/>
</dbReference>
<feature type="compositionally biased region" description="Low complexity" evidence="1">
    <location>
        <begin position="301"/>
        <end position="318"/>
    </location>
</feature>
<dbReference type="AlphaFoldDB" id="A0A6G1L4I2"/>
<feature type="compositionally biased region" description="Low complexity" evidence="1">
    <location>
        <begin position="333"/>
        <end position="344"/>
    </location>
</feature>
<feature type="region of interest" description="Disordered" evidence="1">
    <location>
        <begin position="532"/>
        <end position="554"/>
    </location>
</feature>
<proteinExistence type="predicted"/>
<accession>A0A6G1L4I2</accession>